<dbReference type="PANTHER" id="PTHR28511:SF1">
    <property type="entry name" value="ENDONUCLEASE V"/>
    <property type="match status" value="1"/>
</dbReference>
<comment type="similarity">
    <text evidence="6">Belongs to the endonuclease V family.</text>
</comment>
<evidence type="ECO:0000313" key="8">
    <source>
        <dbReference type="Proteomes" id="UP000008631"/>
    </source>
</evidence>
<dbReference type="InParanoid" id="E8R338"/>
<feature type="binding site" evidence="6">
    <location>
        <position position="48"/>
    </location>
    <ligand>
        <name>Mg(2+)</name>
        <dbReference type="ChEBI" id="CHEBI:18420"/>
    </ligand>
</feature>
<evidence type="ECO:0000256" key="6">
    <source>
        <dbReference type="HAMAP-Rule" id="MF_00801"/>
    </source>
</evidence>
<accession>E8R338</accession>
<organism evidence="7 8">
    <name type="scientific">Isosphaera pallida (strain ATCC 43644 / DSM 9630 / IS1B)</name>
    <dbReference type="NCBI Taxonomy" id="575540"/>
    <lineage>
        <taxon>Bacteria</taxon>
        <taxon>Pseudomonadati</taxon>
        <taxon>Planctomycetota</taxon>
        <taxon>Planctomycetia</taxon>
        <taxon>Isosphaerales</taxon>
        <taxon>Isosphaeraceae</taxon>
        <taxon>Isosphaera</taxon>
    </lineage>
</organism>
<keyword evidence="6" id="KW-0460">Magnesium</keyword>
<dbReference type="EMBL" id="CP002353">
    <property type="protein sequence ID" value="ADV62557.1"/>
    <property type="molecule type" value="Genomic_DNA"/>
</dbReference>
<dbReference type="GO" id="GO:0003727">
    <property type="term" value="F:single-stranded RNA binding"/>
    <property type="evidence" value="ECO:0007669"/>
    <property type="project" value="TreeGrafter"/>
</dbReference>
<dbReference type="InterPro" id="IPR007581">
    <property type="entry name" value="Endonuclease-V"/>
</dbReference>
<dbReference type="KEGG" id="ipa:Isop_1977"/>
<dbReference type="Proteomes" id="UP000008631">
    <property type="component" value="Chromosome"/>
</dbReference>
<dbReference type="STRING" id="575540.Isop_1977"/>
<keyword evidence="5 6" id="KW-0378">Hydrolase</keyword>
<keyword evidence="6" id="KW-0479">Metal-binding</keyword>
<evidence type="ECO:0000313" key="7">
    <source>
        <dbReference type="EMBL" id="ADV62557.1"/>
    </source>
</evidence>
<comment type="subcellular location">
    <subcellularLocation>
        <location evidence="1 6">Cytoplasm</location>
    </subcellularLocation>
</comment>
<dbReference type="Gene3D" id="3.30.2170.10">
    <property type="entry name" value="archaeoglobus fulgidus dsm 4304 superfamily"/>
    <property type="match status" value="1"/>
</dbReference>
<dbReference type="eggNOG" id="COG1515">
    <property type="taxonomic scope" value="Bacteria"/>
</dbReference>
<dbReference type="GO" id="GO:0006281">
    <property type="term" value="P:DNA repair"/>
    <property type="evidence" value="ECO:0007669"/>
    <property type="project" value="UniProtKB-UniRule"/>
</dbReference>
<dbReference type="PANTHER" id="PTHR28511">
    <property type="entry name" value="ENDONUCLEASE V"/>
    <property type="match status" value="1"/>
</dbReference>
<comment type="cofactor">
    <cofactor evidence="6">
        <name>Mg(2+)</name>
        <dbReference type="ChEBI" id="CHEBI:18420"/>
    </cofactor>
</comment>
<name>E8R338_ISOPI</name>
<evidence type="ECO:0000256" key="2">
    <source>
        <dbReference type="ARBA" id="ARBA00022490"/>
    </source>
</evidence>
<comment type="function">
    <text evidence="6">DNA repair enzyme involved in the repair of deaminated bases. Selectively cleaves double-stranded DNA at the second phosphodiester bond 3' to a deoxyinosine leaving behind the intact lesion on the nicked DNA.</text>
</comment>
<dbReference type="RefSeq" id="WP_013564845.1">
    <property type="nucleotide sequence ID" value="NC_014962.1"/>
</dbReference>
<dbReference type="GO" id="GO:0016891">
    <property type="term" value="F:RNA endonuclease activity producing 5'-phosphomonoesters, hydrolytic mechanism"/>
    <property type="evidence" value="ECO:0007669"/>
    <property type="project" value="TreeGrafter"/>
</dbReference>
<evidence type="ECO:0000256" key="5">
    <source>
        <dbReference type="ARBA" id="ARBA00022801"/>
    </source>
</evidence>
<feature type="binding site" evidence="6">
    <location>
        <position position="125"/>
    </location>
    <ligand>
        <name>Mg(2+)</name>
        <dbReference type="ChEBI" id="CHEBI:18420"/>
    </ligand>
</feature>
<dbReference type="GO" id="GO:0043737">
    <property type="term" value="F:deoxyribonuclease V activity"/>
    <property type="evidence" value="ECO:0007669"/>
    <property type="project" value="UniProtKB-UniRule"/>
</dbReference>
<gene>
    <name evidence="6" type="primary">nfi</name>
    <name evidence="7" type="ordered locus">Isop_1977</name>
</gene>
<dbReference type="GO" id="GO:0005737">
    <property type="term" value="C:cytoplasm"/>
    <property type="evidence" value="ECO:0007669"/>
    <property type="project" value="UniProtKB-SubCell"/>
</dbReference>
<dbReference type="GO" id="GO:0000287">
    <property type="term" value="F:magnesium ion binding"/>
    <property type="evidence" value="ECO:0007669"/>
    <property type="project" value="UniProtKB-UniRule"/>
</dbReference>
<sequence>MTDMTDPVTIPHPWNPTPAQARAWQTQLATRLRLQPLDPNWSTLAVADVSSDRGSPRLFATVLLLKRKSDGSFERLAEGYAEVRATFPYIAGLLSFREVPAILRAFDDLEARHGRSIRPDVILCDGQGLAHPRGLGLACHLGLWLDRPSVGVAKTRLVGQFEPVGPSPGDQSPLIHQGRPVGAVIRTRARAGPLFVSPGHLCDLDSATSLVWACCDGRRQPLPIRWAHEAVNRWRRAARINEPDASCPT</sequence>
<dbReference type="HOGENOM" id="CLU_047631_1_1_0"/>
<keyword evidence="6" id="KW-0227">DNA damage</keyword>
<dbReference type="EC" id="3.1.21.7" evidence="6"/>
<evidence type="ECO:0000256" key="4">
    <source>
        <dbReference type="ARBA" id="ARBA00022759"/>
    </source>
</evidence>
<keyword evidence="4 6" id="KW-0255">Endonuclease</keyword>
<dbReference type="FunCoup" id="E8R338">
    <property type="interactions" value="356"/>
</dbReference>
<keyword evidence="8" id="KW-1185">Reference proteome</keyword>
<evidence type="ECO:0000256" key="3">
    <source>
        <dbReference type="ARBA" id="ARBA00022722"/>
    </source>
</evidence>
<keyword evidence="6" id="KW-0234">DNA repair</keyword>
<dbReference type="Pfam" id="PF04493">
    <property type="entry name" value="Endonuclease_5"/>
    <property type="match status" value="1"/>
</dbReference>
<keyword evidence="2 6" id="KW-0963">Cytoplasm</keyword>
<keyword evidence="3 6" id="KW-0540">Nuclease</keyword>
<protein>
    <recommendedName>
        <fullName evidence="6">Endonuclease V</fullName>
        <ecNumber evidence="6">3.1.21.7</ecNumber>
    </recommendedName>
    <alternativeName>
        <fullName evidence="6">Deoxyinosine 3'endonuclease</fullName>
    </alternativeName>
    <alternativeName>
        <fullName evidence="6">Deoxyribonuclease V</fullName>
        <shortName evidence="6">DNase V</shortName>
    </alternativeName>
</protein>
<feature type="site" description="Interaction with target DNA" evidence="6">
    <location>
        <position position="89"/>
    </location>
</feature>
<evidence type="ECO:0000256" key="1">
    <source>
        <dbReference type="ARBA" id="ARBA00004496"/>
    </source>
</evidence>
<comment type="catalytic activity">
    <reaction evidence="6">
        <text>Endonucleolytic cleavage at apurinic or apyrimidinic sites to products with a 5'-phosphate.</text>
        <dbReference type="EC" id="3.1.21.7"/>
    </reaction>
</comment>
<reference evidence="7 8" key="1">
    <citation type="journal article" date="2011" name="Stand. Genomic Sci.">
        <title>Complete genome sequence of Isosphaera pallida type strain (IS1B).</title>
        <authorList>
            <consortium name="US DOE Joint Genome Institute (JGI-PGF)"/>
            <person name="Goker M."/>
            <person name="Cleland D."/>
            <person name="Saunders E."/>
            <person name="Lapidus A."/>
            <person name="Nolan M."/>
            <person name="Lucas S."/>
            <person name="Hammon N."/>
            <person name="Deshpande S."/>
            <person name="Cheng J.F."/>
            <person name="Tapia R."/>
            <person name="Han C."/>
            <person name="Goodwin L."/>
            <person name="Pitluck S."/>
            <person name="Liolios K."/>
            <person name="Pagani I."/>
            <person name="Ivanova N."/>
            <person name="Mavromatis K."/>
            <person name="Pati A."/>
            <person name="Chen A."/>
            <person name="Palaniappan K."/>
            <person name="Land M."/>
            <person name="Hauser L."/>
            <person name="Chang Y.J."/>
            <person name="Jeffries C.D."/>
            <person name="Detter J.C."/>
            <person name="Beck B."/>
            <person name="Woyke T."/>
            <person name="Bristow J."/>
            <person name="Eisen J.A."/>
            <person name="Markowitz V."/>
            <person name="Hugenholtz P."/>
            <person name="Kyrpides N.C."/>
            <person name="Klenk H.P."/>
        </authorList>
    </citation>
    <scope>NUCLEOTIDE SEQUENCE [LARGE SCALE GENOMIC DNA]</scope>
    <source>
        <strain evidence="8">ATCC 43644 / DSM 9630 / IS1B</strain>
    </source>
</reference>
<dbReference type="AlphaFoldDB" id="E8R338"/>
<proteinExistence type="inferred from homology"/>
<dbReference type="CDD" id="cd06559">
    <property type="entry name" value="Endonuclease_V"/>
    <property type="match status" value="1"/>
</dbReference>
<dbReference type="HAMAP" id="MF_00801">
    <property type="entry name" value="Endonuclease_5"/>
    <property type="match status" value="1"/>
</dbReference>